<protein>
    <recommendedName>
        <fullName evidence="2">Negative regulator of flagellin synthesis</fullName>
    </recommendedName>
    <alternativeName>
        <fullName evidence="8">Anti-sigma-28 factor</fullName>
    </alternativeName>
</protein>
<evidence type="ECO:0000259" key="9">
    <source>
        <dbReference type="Pfam" id="PF04316"/>
    </source>
</evidence>
<feature type="domain" description="Anti-sigma-28 factor FlgM C-terminal" evidence="9">
    <location>
        <begin position="47"/>
        <end position="101"/>
    </location>
</feature>
<keyword evidence="3" id="KW-0678">Repressor</keyword>
<dbReference type="GO" id="GO:0044781">
    <property type="term" value="P:bacterial-type flagellum organization"/>
    <property type="evidence" value="ECO:0007669"/>
    <property type="project" value="UniProtKB-KW"/>
</dbReference>
<name>A0AAI9Q8T4_LEGPN</name>
<evidence type="ECO:0000256" key="1">
    <source>
        <dbReference type="ARBA" id="ARBA00005322"/>
    </source>
</evidence>
<comment type="similarity">
    <text evidence="1">Belongs to the FlgM family.</text>
</comment>
<accession>A0AAI9Q8T4</accession>
<dbReference type="GO" id="GO:0045892">
    <property type="term" value="P:negative regulation of DNA-templated transcription"/>
    <property type="evidence" value="ECO:0007669"/>
    <property type="project" value="InterPro"/>
</dbReference>
<dbReference type="InterPro" id="IPR007412">
    <property type="entry name" value="FlgM"/>
</dbReference>
<evidence type="ECO:0000313" key="10">
    <source>
        <dbReference type="EMBL" id="CCD05061.1"/>
    </source>
</evidence>
<dbReference type="InterPro" id="IPR035890">
    <property type="entry name" value="Anti-sigma-28_factor_FlgM_sf"/>
</dbReference>
<gene>
    <name evidence="10" type="primary">flgM</name>
    <name evidence="10" type="ORF">LPO_0991</name>
</gene>
<dbReference type="Pfam" id="PF04316">
    <property type="entry name" value="FlgM"/>
    <property type="match status" value="1"/>
</dbReference>
<evidence type="ECO:0000256" key="7">
    <source>
        <dbReference type="ARBA" id="ARBA00024739"/>
    </source>
</evidence>
<keyword evidence="4" id="KW-1005">Bacterial flagellum biogenesis</keyword>
<sequence>MINTIEDIHMVNQINDSANLRHIDMDNRINAKHKEAKSPVLENNSADSVNLSSTSKQLEALKASLKDLPEINEARVLYFKAEIQSGQYEIDSSKIAHGMLNSVEMV</sequence>
<dbReference type="InterPro" id="IPR031316">
    <property type="entry name" value="FlgM_C"/>
</dbReference>
<evidence type="ECO:0000256" key="5">
    <source>
        <dbReference type="ARBA" id="ARBA00023015"/>
    </source>
</evidence>
<evidence type="ECO:0000313" key="11">
    <source>
        <dbReference type="Proteomes" id="UP000010102"/>
    </source>
</evidence>
<evidence type="ECO:0000256" key="6">
    <source>
        <dbReference type="ARBA" id="ARBA00023163"/>
    </source>
</evidence>
<reference evidence="10 11" key="1">
    <citation type="submission" date="2011-07" db="EMBL/GenBank/DDBJ databases">
        <authorList>
            <person name="Genoscope - CEA"/>
        </authorList>
    </citation>
    <scope>NUCLEOTIDE SEQUENCE [LARGE SCALE GENOMIC DNA]</scope>
    <source>
        <strain evidence="11">lorraine</strain>
    </source>
</reference>
<dbReference type="KEGG" id="lpo:LPO_0991"/>
<dbReference type="EMBL" id="FQ958210">
    <property type="protein sequence ID" value="CCD05061.1"/>
    <property type="molecule type" value="Genomic_DNA"/>
</dbReference>
<dbReference type="AlphaFoldDB" id="A0AAI9Q8T4"/>
<comment type="function">
    <text evidence="7">Responsible for the coupling of flagellin expression to flagellar assembly by preventing expression of the flagellin genes when a component of the middle class of proteins is defective. It negatively regulates flagellar genes by inhibiting the activity of FliA by directly binding to FliA.</text>
</comment>
<evidence type="ECO:0000256" key="4">
    <source>
        <dbReference type="ARBA" id="ARBA00022795"/>
    </source>
</evidence>
<dbReference type="Proteomes" id="UP000010102">
    <property type="component" value="Chromosome"/>
</dbReference>
<keyword evidence="6" id="KW-0804">Transcription</keyword>
<proteinExistence type="inferred from homology"/>
<dbReference type="KEGG" id="lph:LPV_1044"/>
<dbReference type="NCBIfam" id="TIGR03824">
    <property type="entry name" value="FlgM_jcvi"/>
    <property type="match status" value="1"/>
</dbReference>
<evidence type="ECO:0000256" key="2">
    <source>
        <dbReference type="ARBA" id="ARBA00017823"/>
    </source>
</evidence>
<dbReference type="SUPFAM" id="SSF101498">
    <property type="entry name" value="Anti-sigma factor FlgM"/>
    <property type="match status" value="1"/>
</dbReference>
<organism evidence="10 11">
    <name type="scientific">Legionella pneumophila subsp. pneumophila</name>
    <dbReference type="NCBI Taxonomy" id="91891"/>
    <lineage>
        <taxon>Bacteria</taxon>
        <taxon>Pseudomonadati</taxon>
        <taxon>Pseudomonadota</taxon>
        <taxon>Gammaproteobacteria</taxon>
        <taxon>Legionellales</taxon>
        <taxon>Legionellaceae</taxon>
        <taxon>Legionella</taxon>
    </lineage>
</organism>
<keyword evidence="5" id="KW-0805">Transcription regulation</keyword>
<evidence type="ECO:0000256" key="3">
    <source>
        <dbReference type="ARBA" id="ARBA00022491"/>
    </source>
</evidence>
<evidence type="ECO:0000256" key="8">
    <source>
        <dbReference type="ARBA" id="ARBA00030117"/>
    </source>
</evidence>
<dbReference type="RefSeq" id="WP_014841263.1">
    <property type="nucleotide sequence ID" value="NC_018139.1"/>
</dbReference>